<organism evidence="2 3">
    <name type="scientific">Geodermatophilus aquaeductus</name>
    <dbReference type="NCBI Taxonomy" id="1564161"/>
    <lineage>
        <taxon>Bacteria</taxon>
        <taxon>Bacillati</taxon>
        <taxon>Actinomycetota</taxon>
        <taxon>Actinomycetes</taxon>
        <taxon>Geodermatophilales</taxon>
        <taxon>Geodermatophilaceae</taxon>
        <taxon>Geodermatophilus</taxon>
    </lineage>
</organism>
<proteinExistence type="predicted"/>
<keyword evidence="3" id="KW-1185">Reference proteome</keyword>
<gene>
    <name evidence="2" type="ORF">SAMN06273567_10872</name>
</gene>
<dbReference type="RefSeq" id="WP_142459932.1">
    <property type="nucleotide sequence ID" value="NZ_FXTJ01000008.1"/>
</dbReference>
<dbReference type="EMBL" id="FXTJ01000008">
    <property type="protein sequence ID" value="SMO94181.1"/>
    <property type="molecule type" value="Genomic_DNA"/>
</dbReference>
<name>A0A521FEU1_9ACTN</name>
<evidence type="ECO:0000313" key="2">
    <source>
        <dbReference type="EMBL" id="SMO94181.1"/>
    </source>
</evidence>
<reference evidence="2 3" key="1">
    <citation type="submission" date="2017-05" db="EMBL/GenBank/DDBJ databases">
        <authorList>
            <person name="Varghese N."/>
            <person name="Submissions S."/>
        </authorList>
    </citation>
    <scope>NUCLEOTIDE SEQUENCE [LARGE SCALE GENOMIC DNA]</scope>
    <source>
        <strain evidence="2 3">DSM 46834</strain>
    </source>
</reference>
<dbReference type="Proteomes" id="UP000317484">
    <property type="component" value="Unassembled WGS sequence"/>
</dbReference>
<accession>A0A521FEU1</accession>
<evidence type="ECO:0000256" key="1">
    <source>
        <dbReference type="SAM" id="MobiDB-lite"/>
    </source>
</evidence>
<dbReference type="AlphaFoldDB" id="A0A521FEU1"/>
<sequence length="90" mass="9755">MSVAEKLACEWEARHDVAARRRIADVAPVQHYLTHTRCEDGRNAAAGAGHRTARGEHPAASTAAVPPGLRGWLRWGEDGGPDHLVIPRNC</sequence>
<feature type="region of interest" description="Disordered" evidence="1">
    <location>
        <begin position="45"/>
        <end position="65"/>
    </location>
</feature>
<protein>
    <submittedName>
        <fullName evidence="2">Uncharacterized protein</fullName>
    </submittedName>
</protein>
<evidence type="ECO:0000313" key="3">
    <source>
        <dbReference type="Proteomes" id="UP000317484"/>
    </source>
</evidence>